<keyword evidence="7" id="KW-0256">Endoplasmic reticulum</keyword>
<proteinExistence type="inferred from homology"/>
<evidence type="ECO:0000256" key="7">
    <source>
        <dbReference type="ARBA" id="ARBA00022824"/>
    </source>
</evidence>
<dbReference type="Pfam" id="PF00067">
    <property type="entry name" value="p450"/>
    <property type="match status" value="2"/>
</dbReference>
<evidence type="ECO:0000256" key="9">
    <source>
        <dbReference type="ARBA" id="ARBA00023002"/>
    </source>
</evidence>
<dbReference type="PANTHER" id="PTHR24300">
    <property type="entry name" value="CYTOCHROME P450 508A4-RELATED"/>
    <property type="match status" value="1"/>
</dbReference>
<protein>
    <submittedName>
        <fullName evidence="16">Cytochrome P450 2C39</fullName>
    </submittedName>
</protein>
<evidence type="ECO:0000256" key="15">
    <source>
        <dbReference type="SAM" id="SignalP"/>
    </source>
</evidence>
<dbReference type="Gene3D" id="1.10.630.10">
    <property type="entry name" value="Cytochrome P450"/>
    <property type="match status" value="2"/>
</dbReference>
<evidence type="ECO:0000256" key="11">
    <source>
        <dbReference type="ARBA" id="ARBA00023033"/>
    </source>
</evidence>
<evidence type="ECO:0000313" key="17">
    <source>
        <dbReference type="Proteomes" id="UP000031443"/>
    </source>
</evidence>
<dbReference type="GO" id="GO:0005789">
    <property type="term" value="C:endoplasmic reticulum membrane"/>
    <property type="evidence" value="ECO:0007669"/>
    <property type="project" value="UniProtKB-SubCell"/>
</dbReference>
<dbReference type="EMBL" id="KB566783">
    <property type="protein sequence ID" value="EMP27824.1"/>
    <property type="molecule type" value="Genomic_DNA"/>
</dbReference>
<keyword evidence="5 13" id="KW-0349">Heme</keyword>
<gene>
    <name evidence="16" type="ORF">UY3_15071</name>
</gene>
<evidence type="ECO:0000256" key="10">
    <source>
        <dbReference type="ARBA" id="ARBA00023004"/>
    </source>
</evidence>
<evidence type="ECO:0000256" key="3">
    <source>
        <dbReference type="ARBA" id="ARBA00004406"/>
    </source>
</evidence>
<evidence type="ECO:0000256" key="5">
    <source>
        <dbReference type="ARBA" id="ARBA00022617"/>
    </source>
</evidence>
<evidence type="ECO:0000256" key="8">
    <source>
        <dbReference type="ARBA" id="ARBA00022848"/>
    </source>
</evidence>
<dbReference type="InterPro" id="IPR002401">
    <property type="entry name" value="Cyt_P450_E_grp-I"/>
</dbReference>
<dbReference type="PRINTS" id="PR00463">
    <property type="entry name" value="EP450I"/>
</dbReference>
<keyword evidence="6 13" id="KW-0479">Metal-binding</keyword>
<sequence>MEPGAVLITGCLLLLLFLLLFRASSGQGRGRLPPGPAPLPLLGNLTQNILPLYRSYHRLCQEYGPIFTVWLGPRPTVVLCGYEVLREALVENSDAFSGRGPIPLLKELNHGYGLLDSNGERWRQLRRFTLTTLRNLGMGKRPLEQRVQEEAWHLTQAVADKQGRPFDPVLDLTLAVANVICSVVIGTRFSSDNEEFQELLRLVMSLMCYFRSLQAQEQGKEQTEFEDETLMALANSLFIAGMETTSNTVYFALLVLSKFPDVQARVHGELDRVVGRARPPALEDRLQLPYTNAMIHELQRYLDLVPMSLPHATTCPTSFRGYLIPQGTTIIPLLASVHFDPASWETPEDFNPGHFLDENGAFRKRDTAMPFSAGKRVCPGEGLAKAEIFLFITTLLQSFTLELLTDPRAIDLASLRRAFRGQGLTYKLRAIPRPA</sequence>
<dbReference type="Proteomes" id="UP000031443">
    <property type="component" value="Unassembled WGS sequence"/>
</dbReference>
<keyword evidence="10 13" id="KW-0408">Iron</keyword>
<feature type="binding site" description="axial binding residue" evidence="13">
    <location>
        <position position="378"/>
    </location>
    <ligand>
        <name>heme</name>
        <dbReference type="ChEBI" id="CHEBI:30413"/>
    </ligand>
    <ligandPart>
        <name>Fe</name>
        <dbReference type="ChEBI" id="CHEBI:18248"/>
    </ligandPart>
</feature>
<keyword evidence="9 14" id="KW-0560">Oxidoreductase</keyword>
<keyword evidence="17" id="KW-1185">Reference proteome</keyword>
<dbReference type="PRINTS" id="PR00385">
    <property type="entry name" value="P450"/>
</dbReference>
<keyword evidence="11 14" id="KW-0503">Monooxygenase</keyword>
<feature type="signal peptide" evidence="15">
    <location>
        <begin position="1"/>
        <end position="26"/>
    </location>
</feature>
<dbReference type="AlphaFoldDB" id="M7AT38"/>
<dbReference type="InterPro" id="IPR017972">
    <property type="entry name" value="Cyt_P450_CS"/>
</dbReference>
<evidence type="ECO:0000313" key="16">
    <source>
        <dbReference type="EMBL" id="EMP27824.1"/>
    </source>
</evidence>
<dbReference type="SUPFAM" id="SSF48264">
    <property type="entry name" value="Cytochrome P450"/>
    <property type="match status" value="1"/>
</dbReference>
<comment type="similarity">
    <text evidence="4 14">Belongs to the cytochrome P450 family.</text>
</comment>
<dbReference type="GO" id="GO:0020037">
    <property type="term" value="F:heme binding"/>
    <property type="evidence" value="ECO:0007669"/>
    <property type="project" value="InterPro"/>
</dbReference>
<accession>M7AT38</accession>
<dbReference type="PROSITE" id="PS00086">
    <property type="entry name" value="CYTOCHROME_P450"/>
    <property type="match status" value="1"/>
</dbReference>
<dbReference type="GO" id="GO:0005506">
    <property type="term" value="F:iron ion binding"/>
    <property type="evidence" value="ECO:0007669"/>
    <property type="project" value="InterPro"/>
</dbReference>
<dbReference type="STRING" id="8469.M7AT38"/>
<reference evidence="17" key="1">
    <citation type="journal article" date="2013" name="Nat. Genet.">
        <title>The draft genomes of soft-shell turtle and green sea turtle yield insights into the development and evolution of the turtle-specific body plan.</title>
        <authorList>
            <person name="Wang Z."/>
            <person name="Pascual-Anaya J."/>
            <person name="Zadissa A."/>
            <person name="Li W."/>
            <person name="Niimura Y."/>
            <person name="Huang Z."/>
            <person name="Li C."/>
            <person name="White S."/>
            <person name="Xiong Z."/>
            <person name="Fang D."/>
            <person name="Wang B."/>
            <person name="Ming Y."/>
            <person name="Chen Y."/>
            <person name="Zheng Y."/>
            <person name="Kuraku S."/>
            <person name="Pignatelli M."/>
            <person name="Herrero J."/>
            <person name="Beal K."/>
            <person name="Nozawa M."/>
            <person name="Li Q."/>
            <person name="Wang J."/>
            <person name="Zhang H."/>
            <person name="Yu L."/>
            <person name="Shigenobu S."/>
            <person name="Wang J."/>
            <person name="Liu J."/>
            <person name="Flicek P."/>
            <person name="Searle S."/>
            <person name="Wang J."/>
            <person name="Kuratani S."/>
            <person name="Yin Y."/>
            <person name="Aken B."/>
            <person name="Zhang G."/>
            <person name="Irie N."/>
        </authorList>
    </citation>
    <scope>NUCLEOTIDE SEQUENCE [LARGE SCALE GENOMIC DNA]</scope>
</reference>
<dbReference type="GO" id="GO:0016712">
    <property type="term" value="F:oxidoreductase activity, acting on paired donors, with incorporation or reduction of molecular oxygen, reduced flavin or flavoprotein as one donor, and incorporation of one atom of oxygen"/>
    <property type="evidence" value="ECO:0007669"/>
    <property type="project" value="TreeGrafter"/>
</dbReference>
<comment type="cofactor">
    <cofactor evidence="1 13">
        <name>heme</name>
        <dbReference type="ChEBI" id="CHEBI:30413"/>
    </cofactor>
</comment>
<evidence type="ECO:0000256" key="14">
    <source>
        <dbReference type="RuleBase" id="RU000461"/>
    </source>
</evidence>
<dbReference type="PANTHER" id="PTHR24300:SF375">
    <property type="entry name" value="CYTOCHROME P450 FAMILY"/>
    <property type="match status" value="1"/>
</dbReference>
<organism evidence="16 17">
    <name type="scientific">Chelonia mydas</name>
    <name type="common">Green sea-turtle</name>
    <name type="synonym">Chelonia agassizi</name>
    <dbReference type="NCBI Taxonomy" id="8469"/>
    <lineage>
        <taxon>Eukaryota</taxon>
        <taxon>Metazoa</taxon>
        <taxon>Chordata</taxon>
        <taxon>Craniata</taxon>
        <taxon>Vertebrata</taxon>
        <taxon>Euteleostomi</taxon>
        <taxon>Archelosauria</taxon>
        <taxon>Testudinata</taxon>
        <taxon>Testudines</taxon>
        <taxon>Cryptodira</taxon>
        <taxon>Durocryptodira</taxon>
        <taxon>Americhelydia</taxon>
        <taxon>Chelonioidea</taxon>
        <taxon>Cheloniidae</taxon>
        <taxon>Chelonia</taxon>
    </lineage>
</organism>
<dbReference type="InterPro" id="IPR036396">
    <property type="entry name" value="Cyt_P450_sf"/>
</dbReference>
<evidence type="ECO:0000256" key="6">
    <source>
        <dbReference type="ARBA" id="ARBA00022723"/>
    </source>
</evidence>
<keyword evidence="12" id="KW-0472">Membrane</keyword>
<dbReference type="GO" id="GO:0006805">
    <property type="term" value="P:xenobiotic metabolic process"/>
    <property type="evidence" value="ECO:0007669"/>
    <property type="project" value="TreeGrafter"/>
</dbReference>
<evidence type="ECO:0000256" key="2">
    <source>
        <dbReference type="ARBA" id="ARBA00004174"/>
    </source>
</evidence>
<dbReference type="FunFam" id="1.10.630.10:FF:000238">
    <property type="entry name" value="Cytochrome P450 2A6"/>
    <property type="match status" value="1"/>
</dbReference>
<dbReference type="InterPro" id="IPR001128">
    <property type="entry name" value="Cyt_P450"/>
</dbReference>
<evidence type="ECO:0000256" key="4">
    <source>
        <dbReference type="ARBA" id="ARBA00010617"/>
    </source>
</evidence>
<feature type="chain" id="PRO_5004079619" evidence="15">
    <location>
        <begin position="27"/>
        <end position="435"/>
    </location>
</feature>
<evidence type="ECO:0000256" key="1">
    <source>
        <dbReference type="ARBA" id="ARBA00001971"/>
    </source>
</evidence>
<dbReference type="eggNOG" id="KOG0156">
    <property type="taxonomic scope" value="Eukaryota"/>
</dbReference>
<keyword evidence="15" id="KW-0732">Signal</keyword>
<dbReference type="GO" id="GO:0006082">
    <property type="term" value="P:organic acid metabolic process"/>
    <property type="evidence" value="ECO:0007669"/>
    <property type="project" value="TreeGrafter"/>
</dbReference>
<evidence type="ECO:0000256" key="12">
    <source>
        <dbReference type="ARBA" id="ARBA00023136"/>
    </source>
</evidence>
<comment type="subcellular location">
    <subcellularLocation>
        <location evidence="3">Endoplasmic reticulum membrane</location>
        <topology evidence="3">Peripheral membrane protein</topology>
    </subcellularLocation>
    <subcellularLocation>
        <location evidence="2">Microsome membrane</location>
        <topology evidence="2">Peripheral membrane protein</topology>
    </subcellularLocation>
</comment>
<evidence type="ECO:0000256" key="13">
    <source>
        <dbReference type="PIRSR" id="PIRSR602401-1"/>
    </source>
</evidence>
<dbReference type="InterPro" id="IPR050182">
    <property type="entry name" value="Cytochrome_P450_fam2"/>
</dbReference>
<name>M7AT38_CHEMY</name>
<keyword evidence="8" id="KW-0492">Microsome</keyword>